<name>A0ABX3NLP4_9BACT</name>
<dbReference type="Proteomes" id="UP000192277">
    <property type="component" value="Unassembled WGS sequence"/>
</dbReference>
<dbReference type="EMBL" id="LWBO01000084">
    <property type="protein sequence ID" value="OQP39114.1"/>
    <property type="molecule type" value="Genomic_DNA"/>
</dbReference>
<proteinExistence type="predicted"/>
<protein>
    <submittedName>
        <fullName evidence="1">Uncharacterized protein</fullName>
    </submittedName>
</protein>
<evidence type="ECO:0000313" key="1">
    <source>
        <dbReference type="EMBL" id="OQP39114.1"/>
    </source>
</evidence>
<sequence>MLFPHLVVGPIEIHRRLFTGYSILQQESEIPVAGTSVYFASVEMITIGATCRQTQGVLNTVEKLMSYQAKAFTV</sequence>
<reference evidence="1 2" key="1">
    <citation type="submission" date="2016-04" db="EMBL/GenBank/DDBJ databases">
        <authorList>
            <person name="Chen L."/>
            <person name="Zhuang W."/>
            <person name="Wang G."/>
        </authorList>
    </citation>
    <scope>NUCLEOTIDE SEQUENCE [LARGE SCALE GENOMIC DNA]</scope>
    <source>
        <strain evidence="2">GR20</strain>
    </source>
</reference>
<comment type="caution">
    <text evidence="1">The sequence shown here is derived from an EMBL/GenBank/DDBJ whole genome shotgun (WGS) entry which is preliminary data.</text>
</comment>
<gene>
    <name evidence="1" type="ORF">A4D02_17425</name>
</gene>
<evidence type="ECO:0000313" key="2">
    <source>
        <dbReference type="Proteomes" id="UP000192277"/>
    </source>
</evidence>
<organism evidence="1 2">
    <name type="scientific">Niastella koreensis</name>
    <dbReference type="NCBI Taxonomy" id="354356"/>
    <lineage>
        <taxon>Bacteria</taxon>
        <taxon>Pseudomonadati</taxon>
        <taxon>Bacteroidota</taxon>
        <taxon>Chitinophagia</taxon>
        <taxon>Chitinophagales</taxon>
        <taxon>Chitinophagaceae</taxon>
        <taxon>Niastella</taxon>
    </lineage>
</organism>
<accession>A0ABX3NLP4</accession>
<keyword evidence="2" id="KW-1185">Reference proteome</keyword>